<dbReference type="GO" id="GO:0106388">
    <property type="term" value="F:rRNA small subunit aminocarboxypropyltransferase activity"/>
    <property type="evidence" value="ECO:0007669"/>
    <property type="project" value="UniProtKB-EC"/>
</dbReference>
<comment type="subcellular location">
    <subcellularLocation>
        <location evidence="6">Cytoplasm</location>
    </subcellularLocation>
    <subcellularLocation>
        <location evidence="6">Nucleus</location>
    </subcellularLocation>
</comment>
<dbReference type="Pfam" id="PF04081">
    <property type="entry name" value="DNA_pol_delta_4"/>
    <property type="match status" value="1"/>
</dbReference>
<protein>
    <recommendedName>
        <fullName evidence="6">18S rRNA aminocarboxypropyltransferase</fullName>
        <ecNumber evidence="6">2.5.1.157</ecNumber>
    </recommendedName>
</protein>
<comment type="catalytic activity">
    <reaction evidence="6">
        <text>an N(1)-methylpseudouridine in rRNA + S-adenosyl-L-methionine = N(1)-methyl-N(3)-[(3S)-3-amino-3-carboxypropyl]pseudouridine in rRNA + S-methyl-5'-thioadenosine + H(+)</text>
        <dbReference type="Rhea" id="RHEA:63296"/>
        <dbReference type="Rhea" id="RHEA-COMP:11634"/>
        <dbReference type="Rhea" id="RHEA-COMP:16310"/>
        <dbReference type="ChEBI" id="CHEBI:15378"/>
        <dbReference type="ChEBI" id="CHEBI:17509"/>
        <dbReference type="ChEBI" id="CHEBI:59789"/>
        <dbReference type="ChEBI" id="CHEBI:74890"/>
        <dbReference type="ChEBI" id="CHEBI:146234"/>
        <dbReference type="EC" id="2.5.1.157"/>
    </reaction>
</comment>
<keyword evidence="4 6" id="KW-0808">Transferase</keyword>
<dbReference type="HAMAP" id="MF_01116">
    <property type="entry name" value="TSR3"/>
    <property type="match status" value="1"/>
</dbReference>
<proteinExistence type="inferred from homology"/>
<dbReference type="EC" id="2.5.1.157" evidence="6"/>
<feature type="binding site" evidence="6">
    <location>
        <position position="169"/>
    </location>
    <ligand>
        <name>S-adenosyl-L-methionine</name>
        <dbReference type="ChEBI" id="CHEBI:59789"/>
    </ligand>
</feature>
<feature type="region of interest" description="Disordered" evidence="7">
    <location>
        <begin position="1"/>
        <end position="20"/>
    </location>
</feature>
<keyword evidence="2 6" id="KW-0690">Ribosome biogenesis</keyword>
<sequence length="317" mass="35846">MTRTTRLRHADPKNVTVNNQNSSLTETDIAAARELLRQFDMVFKYGPCVGITRSMRWERAERLGLDPPEQVNEILESELYQRAMPDLELYLCSDAEAEELPITPSVKLGMWDFGQCDPKRCSGRRLARLDILTEFKLSYRFPGLILTPSAVRTLSPADTAQISSGLAVVDCSWAQLETVPFGRLPRGGERLLPYLVAANTVNYGRPWKLNCAEALAAGLWICGRTADARLVMSKFSYGEEFLRLNKELLDIYTTCKDSAEVIKKQNEYLENERNRACESSSEESQSENTDSEDYVESDYEVDSLGNRIEKVKVCNDV</sequence>
<dbReference type="PANTHER" id="PTHR20426">
    <property type="entry name" value="RIBOSOME BIOGENESIS PROTEIN TSR3 HOMOLOG"/>
    <property type="match status" value="1"/>
</dbReference>
<comment type="similarity">
    <text evidence="6">Belongs to the TDD superfamily. TSR3 family.</text>
</comment>
<keyword evidence="11" id="KW-1185">Reference proteome</keyword>
<dbReference type="AlphaFoldDB" id="A0A2H9TMX6"/>
<dbReference type="STRING" id="1246581.A0A2H9TMX6"/>
<feature type="compositionally biased region" description="Acidic residues" evidence="7">
    <location>
        <begin position="280"/>
        <end position="296"/>
    </location>
</feature>
<comment type="function">
    <text evidence="6">Aminocarboxypropyltransferase that catalyzes the aminocarboxypropyl transfer on pseudouridine at position 1191 (Psi1191) in 18S rRNA. It constitutes the last step in biosynthesis of the hypermodified N1-methyl-N3-(3-amino-3-carboxypropyl) pseudouridine (m1acp3-Psi) conserved in eukaryotic 18S rRNA.</text>
</comment>
<feature type="binding site" evidence="6">
    <location>
        <position position="192"/>
    </location>
    <ligand>
        <name>S-adenosyl-L-methionine</name>
        <dbReference type="ChEBI" id="CHEBI:59789"/>
    </ligand>
</feature>
<dbReference type="Pfam" id="PF04068">
    <property type="entry name" value="Fer4_RLI"/>
    <property type="match status" value="1"/>
</dbReference>
<evidence type="ECO:0000256" key="7">
    <source>
        <dbReference type="SAM" id="MobiDB-lite"/>
    </source>
</evidence>
<dbReference type="InterPro" id="IPR007177">
    <property type="entry name" value="Tsr3_C"/>
</dbReference>
<feature type="binding site" evidence="6">
    <location>
        <position position="122"/>
    </location>
    <ligand>
        <name>S-adenosyl-L-methionine</name>
        <dbReference type="ChEBI" id="CHEBI:59789"/>
    </ligand>
</feature>
<dbReference type="Proteomes" id="UP000240830">
    <property type="component" value="Unassembled WGS sequence"/>
</dbReference>
<evidence type="ECO:0000256" key="4">
    <source>
        <dbReference type="ARBA" id="ARBA00022679"/>
    </source>
</evidence>
<dbReference type="GO" id="GO:0030490">
    <property type="term" value="P:maturation of SSU-rRNA"/>
    <property type="evidence" value="ECO:0007669"/>
    <property type="project" value="EnsemblFungi"/>
</dbReference>
<reference evidence="10 11" key="1">
    <citation type="submission" date="2016-10" db="EMBL/GenBank/DDBJ databases">
        <title>The genome of Paramicrosporidium saccamoebae is the missing link in understanding Cryptomycota and Microsporidia evolution.</title>
        <authorList>
            <person name="Quandt C.A."/>
            <person name="Beaudet D."/>
            <person name="Corsaro D."/>
            <person name="Michel R."/>
            <person name="Corradi N."/>
            <person name="James T."/>
        </authorList>
    </citation>
    <scope>NUCLEOTIDE SEQUENCE [LARGE SCALE GENOMIC DNA]</scope>
    <source>
        <strain evidence="10 11">KSL3</strain>
    </source>
</reference>
<dbReference type="GO" id="GO:0000455">
    <property type="term" value="P:enzyme-directed rRNA pseudouridine synthesis"/>
    <property type="evidence" value="ECO:0007669"/>
    <property type="project" value="UniProtKB-UniRule"/>
</dbReference>
<evidence type="ECO:0000259" key="8">
    <source>
        <dbReference type="Pfam" id="PF04034"/>
    </source>
</evidence>
<dbReference type="InterPro" id="IPR007218">
    <property type="entry name" value="DNA_pol_delta_4"/>
</dbReference>
<keyword evidence="3 6" id="KW-0698">rRNA processing</keyword>
<dbReference type="InterPro" id="IPR007209">
    <property type="entry name" value="RNaseL-inhib-like_metal-bd_dom"/>
</dbReference>
<accession>A0A2H9TMX6</accession>
<dbReference type="Pfam" id="PF04034">
    <property type="entry name" value="Ribo_biogen_C"/>
    <property type="match status" value="1"/>
</dbReference>
<dbReference type="GO" id="GO:0000731">
    <property type="term" value="P:DNA synthesis involved in DNA repair"/>
    <property type="evidence" value="ECO:0007669"/>
    <property type="project" value="InterPro"/>
</dbReference>
<evidence type="ECO:0000313" key="10">
    <source>
        <dbReference type="EMBL" id="PJF19128.1"/>
    </source>
</evidence>
<feature type="binding site" evidence="6">
    <location>
        <position position="207"/>
    </location>
    <ligand>
        <name>S-adenosyl-L-methionine</name>
        <dbReference type="ChEBI" id="CHEBI:59789"/>
    </ligand>
</feature>
<feature type="region of interest" description="Disordered" evidence="7">
    <location>
        <begin position="273"/>
        <end position="296"/>
    </location>
</feature>
<evidence type="ECO:0000256" key="2">
    <source>
        <dbReference type="ARBA" id="ARBA00022517"/>
    </source>
</evidence>
<dbReference type="PANTHER" id="PTHR20426:SF0">
    <property type="entry name" value="18S RRNA AMINOCARBOXYPROPYLTRANSFERASE"/>
    <property type="match status" value="1"/>
</dbReference>
<feature type="domain" description="16S/18S rRNA aminocarboxypropyltransferase Tsr3 C-terminal" evidence="8">
    <location>
        <begin position="144"/>
        <end position="269"/>
    </location>
</feature>
<evidence type="ECO:0000259" key="9">
    <source>
        <dbReference type="Pfam" id="PF04068"/>
    </source>
</evidence>
<evidence type="ECO:0000256" key="6">
    <source>
        <dbReference type="HAMAP-Rule" id="MF_03146"/>
    </source>
</evidence>
<organism evidence="10 11">
    <name type="scientific">Paramicrosporidium saccamoebae</name>
    <dbReference type="NCBI Taxonomy" id="1246581"/>
    <lineage>
        <taxon>Eukaryota</taxon>
        <taxon>Fungi</taxon>
        <taxon>Fungi incertae sedis</taxon>
        <taxon>Cryptomycota</taxon>
        <taxon>Cryptomycota incertae sedis</taxon>
        <taxon>Paramicrosporidium</taxon>
    </lineage>
</organism>
<dbReference type="GO" id="GO:0006260">
    <property type="term" value="P:DNA replication"/>
    <property type="evidence" value="ECO:0007669"/>
    <property type="project" value="InterPro"/>
</dbReference>
<keyword evidence="5 6" id="KW-0949">S-adenosyl-L-methionine</keyword>
<evidence type="ECO:0000256" key="3">
    <source>
        <dbReference type="ARBA" id="ARBA00022552"/>
    </source>
</evidence>
<evidence type="ECO:0000256" key="5">
    <source>
        <dbReference type="ARBA" id="ARBA00022691"/>
    </source>
</evidence>
<dbReference type="OrthoDB" id="10262062at2759"/>
<feature type="domain" description="RNase L inhibitor RLI-like possible metal-binding" evidence="9">
    <location>
        <begin position="107"/>
        <end position="136"/>
    </location>
</feature>
<name>A0A2H9TMX6_9FUNG</name>
<dbReference type="InterPro" id="IPR022968">
    <property type="entry name" value="Tsr3-like"/>
</dbReference>
<keyword evidence="1 6" id="KW-0963">Cytoplasm</keyword>
<evidence type="ECO:0000313" key="11">
    <source>
        <dbReference type="Proteomes" id="UP000240830"/>
    </source>
</evidence>
<dbReference type="GO" id="GO:1904047">
    <property type="term" value="F:S-adenosyl-L-methionine binding"/>
    <property type="evidence" value="ECO:0007669"/>
    <property type="project" value="UniProtKB-UniRule"/>
</dbReference>
<keyword evidence="6" id="KW-0539">Nucleus</keyword>
<comment type="caution">
    <text evidence="10">The sequence shown here is derived from an EMBL/GenBank/DDBJ whole genome shotgun (WGS) entry which is preliminary data.</text>
</comment>
<dbReference type="GO" id="GO:0005634">
    <property type="term" value="C:nucleus"/>
    <property type="evidence" value="ECO:0007669"/>
    <property type="project" value="UniProtKB-SubCell"/>
</dbReference>
<gene>
    <name evidence="6" type="primary">TSR3</name>
    <name evidence="10" type="ORF">PSACC_01042</name>
</gene>
<comment type="catalytic activity">
    <reaction evidence="6">
        <text>N(1)-methylpseudouridine(1191) in yeast 18S rRNA + S-adenosyl-L-methionine = N(1)-methyl-N(3)-[(3S)-3-amino-3-carboxypropyl]pseudouridine(1191) in yeast 18S rRNA + S-methyl-5'-thioadenosine + H(+)</text>
        <dbReference type="Rhea" id="RHEA:63300"/>
        <dbReference type="Rhea" id="RHEA-COMP:13852"/>
        <dbReference type="Rhea" id="RHEA-COMP:16309"/>
        <dbReference type="ChEBI" id="CHEBI:15378"/>
        <dbReference type="ChEBI" id="CHEBI:17509"/>
        <dbReference type="ChEBI" id="CHEBI:59789"/>
        <dbReference type="ChEBI" id="CHEBI:74890"/>
        <dbReference type="ChEBI" id="CHEBI:146234"/>
    </reaction>
</comment>
<dbReference type="NCBIfam" id="NF002621">
    <property type="entry name" value="PRK02287.1"/>
    <property type="match status" value="1"/>
</dbReference>
<dbReference type="GO" id="GO:0005777">
    <property type="term" value="C:peroxisome"/>
    <property type="evidence" value="ECO:0007669"/>
    <property type="project" value="EnsemblFungi"/>
</dbReference>
<evidence type="ECO:0000256" key="1">
    <source>
        <dbReference type="ARBA" id="ARBA00022490"/>
    </source>
</evidence>
<dbReference type="EMBL" id="MTSL01000076">
    <property type="protein sequence ID" value="PJF19128.1"/>
    <property type="molecule type" value="Genomic_DNA"/>
</dbReference>